<dbReference type="FunFam" id="3.40.50.1820:FF:000029">
    <property type="entry name" value="Acetylcholinesterase"/>
    <property type="match status" value="1"/>
</dbReference>
<keyword evidence="7" id="KW-1133">Transmembrane helix</keyword>
<dbReference type="Gene3D" id="3.40.50.1820">
    <property type="entry name" value="alpha/beta hydrolase"/>
    <property type="match status" value="1"/>
</dbReference>
<dbReference type="Pfam" id="PF00135">
    <property type="entry name" value="COesterase"/>
    <property type="match status" value="1"/>
</dbReference>
<dbReference type="InterPro" id="IPR002018">
    <property type="entry name" value="CarbesteraseB"/>
</dbReference>
<comment type="caution">
    <text evidence="9">The sequence shown here is derived from an EMBL/GenBank/DDBJ whole genome shotgun (WGS) entry which is preliminary data.</text>
</comment>
<evidence type="ECO:0000259" key="8">
    <source>
        <dbReference type="Pfam" id="PF00135"/>
    </source>
</evidence>
<evidence type="ECO:0000256" key="3">
    <source>
        <dbReference type="ARBA" id="ARBA00022801"/>
    </source>
</evidence>
<evidence type="ECO:0000256" key="1">
    <source>
        <dbReference type="ARBA" id="ARBA00005964"/>
    </source>
</evidence>
<keyword evidence="4" id="KW-1015">Disulfide bond</keyword>
<evidence type="ECO:0000256" key="7">
    <source>
        <dbReference type="SAM" id="Phobius"/>
    </source>
</evidence>
<keyword evidence="7" id="KW-0472">Membrane</keyword>
<feature type="domain" description="Carboxylesterase type B" evidence="8">
    <location>
        <begin position="45"/>
        <end position="535"/>
    </location>
</feature>
<dbReference type="EC" id="3.1.1.-" evidence="6"/>
<evidence type="ECO:0000256" key="4">
    <source>
        <dbReference type="ARBA" id="ARBA00023157"/>
    </source>
</evidence>
<dbReference type="PANTHER" id="PTHR43918:SF4">
    <property type="entry name" value="CARBOXYLIC ESTER HYDROLASE"/>
    <property type="match status" value="1"/>
</dbReference>
<dbReference type="Proteomes" id="UP000683360">
    <property type="component" value="Unassembled WGS sequence"/>
</dbReference>
<feature type="active site" description="Charge relay system" evidence="5">
    <location>
        <position position="369"/>
    </location>
</feature>
<dbReference type="PRINTS" id="PR00878">
    <property type="entry name" value="CHOLNESTRASE"/>
</dbReference>
<reference evidence="9" key="1">
    <citation type="submission" date="2021-03" db="EMBL/GenBank/DDBJ databases">
        <authorList>
            <person name="Bekaert M."/>
        </authorList>
    </citation>
    <scope>NUCLEOTIDE SEQUENCE</scope>
</reference>
<dbReference type="SUPFAM" id="SSF53474">
    <property type="entry name" value="alpha/beta-Hydrolases"/>
    <property type="match status" value="1"/>
</dbReference>
<dbReference type="OrthoDB" id="9000293at2759"/>
<dbReference type="InterPro" id="IPR019819">
    <property type="entry name" value="Carboxylesterase_B_CS"/>
</dbReference>
<dbReference type="AlphaFoldDB" id="A0A8S3TLB7"/>
<evidence type="ECO:0000313" key="10">
    <source>
        <dbReference type="Proteomes" id="UP000683360"/>
    </source>
</evidence>
<dbReference type="PROSITE" id="PS00122">
    <property type="entry name" value="CARBOXYLESTERASE_B_1"/>
    <property type="match status" value="1"/>
</dbReference>
<evidence type="ECO:0000256" key="5">
    <source>
        <dbReference type="PIRSR" id="PIRSR600997-1"/>
    </source>
</evidence>
<feature type="transmembrane region" description="Helical" evidence="7">
    <location>
        <begin position="25"/>
        <end position="42"/>
    </location>
</feature>
<dbReference type="PANTHER" id="PTHR43918">
    <property type="entry name" value="ACETYLCHOLINESTERASE"/>
    <property type="match status" value="1"/>
</dbReference>
<feature type="active site" description="Charge relay system" evidence="5">
    <location>
        <position position="469"/>
    </location>
</feature>
<dbReference type="PROSITE" id="PS00941">
    <property type="entry name" value="CARBOXYLESTERASE_B_2"/>
    <property type="match status" value="1"/>
</dbReference>
<keyword evidence="3 6" id="KW-0378">Hydrolase</keyword>
<dbReference type="EMBL" id="CAJPWZ010002037">
    <property type="protein sequence ID" value="CAG2229735.1"/>
    <property type="molecule type" value="Genomic_DNA"/>
</dbReference>
<evidence type="ECO:0000256" key="2">
    <source>
        <dbReference type="ARBA" id="ARBA00022487"/>
    </source>
</evidence>
<dbReference type="InterPro" id="IPR029058">
    <property type="entry name" value="AB_hydrolase_fold"/>
</dbReference>
<dbReference type="InterPro" id="IPR019826">
    <property type="entry name" value="Carboxylesterase_B_AS"/>
</dbReference>
<accession>A0A8S3TLB7</accession>
<evidence type="ECO:0000313" key="9">
    <source>
        <dbReference type="EMBL" id="CAG2229735.1"/>
    </source>
</evidence>
<evidence type="ECO:0000256" key="6">
    <source>
        <dbReference type="RuleBase" id="RU361235"/>
    </source>
</evidence>
<proteinExistence type="inferred from homology"/>
<name>A0A8S3TLB7_MYTED</name>
<dbReference type="GO" id="GO:0004104">
    <property type="term" value="F:cholinesterase activity"/>
    <property type="evidence" value="ECO:0007669"/>
    <property type="project" value="InterPro"/>
</dbReference>
<comment type="similarity">
    <text evidence="1 6">Belongs to the type-B carboxylesterase/lipase family.</text>
</comment>
<keyword evidence="7" id="KW-0812">Transmembrane</keyword>
<dbReference type="InterPro" id="IPR050654">
    <property type="entry name" value="AChE-related_enzymes"/>
</dbReference>
<organism evidence="9 10">
    <name type="scientific">Mytilus edulis</name>
    <name type="common">Blue mussel</name>
    <dbReference type="NCBI Taxonomy" id="6550"/>
    <lineage>
        <taxon>Eukaryota</taxon>
        <taxon>Metazoa</taxon>
        <taxon>Spiralia</taxon>
        <taxon>Lophotrochozoa</taxon>
        <taxon>Mollusca</taxon>
        <taxon>Bivalvia</taxon>
        <taxon>Autobranchia</taxon>
        <taxon>Pteriomorphia</taxon>
        <taxon>Mytilida</taxon>
        <taxon>Mytiloidea</taxon>
        <taxon>Mytilidae</taxon>
        <taxon>Mytilinae</taxon>
        <taxon>Mytilus</taxon>
    </lineage>
</organism>
<keyword evidence="10" id="KW-1185">Reference proteome</keyword>
<protein>
    <recommendedName>
        <fullName evidence="6">Carboxylic ester hydrolase</fullName>
        <ecNumber evidence="6">3.1.1.-</ecNumber>
    </recommendedName>
</protein>
<gene>
    <name evidence="9" type="ORF">MEDL_42604</name>
</gene>
<keyword evidence="2" id="KW-0719">Serine esterase</keyword>
<sequence length="596" mass="67815">MLRQSHILVYKRTSRNIHRNQVRRMKNYVVVLVHAFTVYIVVSVDPEVVTTNGRIQGFEQASYSNKIVSTFLGIPFAAPPVGDLRFKRPEPLQNWSDTKDCKVLPNSCPQIKFHTFNNTAGQIGEEMWNYNTNSSEDCLYLNIWKPKTTSGNKLTTLVWIFGGGYIYGTSTLDLYDGTYLSAYADVIIASINYRVGPYGFLYMGNSEAPGNAGLLDQAVALEWIYNNIESFGGSKDSITIFGESAGAASVSYLMASDLSKNYFQRAILQSASLLSTWAYQTPDVAIKYAQLLADEVSCGGKSASETVQCLRQTSTDDLTNKAWNLPMTHVQWPFAPTLDNYFIHKSPTEIMKTDYFANKDILFGFNRDEGKEIPYIVSQDGLSFINGDKDRLLFDAILLYYNAWSNATTSQYYFDVLDDIAGDFNFKCPVAEMADLLSRYPNRNGTLYGYFFDQLTSARDWPEWAGVLHGDEVEYVFGVPLKLINRKYSSNEQFLCRNMMDYWTDFAKTGHPEVQKWKQFTSDNHQYALLQGGREIAMETIDLTRTCLFWSQYIPRLKNTSTTLNTCVNNGSSLHVSMHMLAVTLTFMWIYSRLWQ</sequence>
<dbReference type="InterPro" id="IPR000997">
    <property type="entry name" value="Cholinesterase"/>
</dbReference>
<feature type="active site" description="Acyl-ester intermediate" evidence="5">
    <location>
        <position position="244"/>
    </location>
</feature>